<dbReference type="Gene3D" id="3.10.50.40">
    <property type="match status" value="1"/>
</dbReference>
<accession>A0ABR2K2H7</accession>
<feature type="compositionally biased region" description="Basic and acidic residues" evidence="2">
    <location>
        <begin position="255"/>
        <end position="266"/>
    </location>
</feature>
<evidence type="ECO:0000313" key="5">
    <source>
        <dbReference type="Proteomes" id="UP001470230"/>
    </source>
</evidence>
<feature type="region of interest" description="Disordered" evidence="2">
    <location>
        <begin position="227"/>
        <end position="301"/>
    </location>
</feature>
<feature type="coiled-coil region" evidence="1">
    <location>
        <begin position="474"/>
        <end position="546"/>
    </location>
</feature>
<keyword evidence="1" id="KW-0175">Coiled coil</keyword>
<feature type="region of interest" description="Disordered" evidence="2">
    <location>
        <begin position="327"/>
        <end position="430"/>
    </location>
</feature>
<feature type="compositionally biased region" description="Polar residues" evidence="2">
    <location>
        <begin position="391"/>
        <end position="405"/>
    </location>
</feature>
<dbReference type="EMBL" id="JAPFFF010000008">
    <property type="protein sequence ID" value="KAK8885088.1"/>
    <property type="molecule type" value="Genomic_DNA"/>
</dbReference>
<feature type="domain" description="PPIase FKBP-type" evidence="3">
    <location>
        <begin position="133"/>
        <end position="219"/>
    </location>
</feature>
<evidence type="ECO:0000256" key="1">
    <source>
        <dbReference type="SAM" id="Coils"/>
    </source>
</evidence>
<evidence type="ECO:0000259" key="3">
    <source>
        <dbReference type="Pfam" id="PF00254"/>
    </source>
</evidence>
<dbReference type="InterPro" id="IPR046357">
    <property type="entry name" value="PPIase_dom_sf"/>
</dbReference>
<dbReference type="Pfam" id="PF00254">
    <property type="entry name" value="FKBP_C"/>
    <property type="match status" value="1"/>
</dbReference>
<proteinExistence type="predicted"/>
<comment type="caution">
    <text evidence="4">The sequence shown here is derived from an EMBL/GenBank/DDBJ whole genome shotgun (WGS) entry which is preliminary data.</text>
</comment>
<feature type="compositionally biased region" description="Low complexity" evidence="2">
    <location>
        <begin position="269"/>
        <end position="287"/>
    </location>
</feature>
<evidence type="ECO:0000313" key="4">
    <source>
        <dbReference type="EMBL" id="KAK8885088.1"/>
    </source>
</evidence>
<dbReference type="InterPro" id="IPR001179">
    <property type="entry name" value="PPIase_FKBP_dom"/>
</dbReference>
<keyword evidence="5" id="KW-1185">Reference proteome</keyword>
<organism evidence="4 5">
    <name type="scientific">Tritrichomonas musculus</name>
    <dbReference type="NCBI Taxonomy" id="1915356"/>
    <lineage>
        <taxon>Eukaryota</taxon>
        <taxon>Metamonada</taxon>
        <taxon>Parabasalia</taxon>
        <taxon>Tritrichomonadida</taxon>
        <taxon>Tritrichomonadidae</taxon>
        <taxon>Tritrichomonas</taxon>
    </lineage>
</organism>
<evidence type="ECO:0000256" key="2">
    <source>
        <dbReference type="SAM" id="MobiDB-lite"/>
    </source>
</evidence>
<gene>
    <name evidence="4" type="ORF">M9Y10_044217</name>
</gene>
<name>A0ABR2K2H7_9EUKA</name>
<reference evidence="4 5" key="1">
    <citation type="submission" date="2024-04" db="EMBL/GenBank/DDBJ databases">
        <title>Tritrichomonas musculus Genome.</title>
        <authorList>
            <person name="Alves-Ferreira E."/>
            <person name="Grigg M."/>
            <person name="Lorenzi H."/>
            <person name="Galac M."/>
        </authorList>
    </citation>
    <scope>NUCLEOTIDE SEQUENCE [LARGE SCALE GENOMIC DNA]</scope>
    <source>
        <strain evidence="4 5">EAF2021</strain>
    </source>
</reference>
<sequence>MSLADVLDGRTDPLLKMTVNLSQYIKITKSSQKLGAFQMYITPGPDSVCTLSFQNPGASPVLSIPLKANFSYVLCGKFDWQITDSKNKQWIVSFVDEKDMSRAICIMALVLKYEGDSLIKYDLPGQEHNGKEVGLGDRVQITYYVYTFSDFPYIDKLYLTKENTKTKIASQHLSKGFVQGMVGMTCNSSRAIFVPANLAASDAKDQGNPIDNVLFYITLKHAKYSNEQAGESEHTEVDTETEDPSESLQSQSEIENEKPKETEKPHAFISPPLNESIPSLSPIPSSSTVEDQPANEKSDIMSRIRKIGGIMPGGMMGMPMQYEKRRLSFQHQDEESKKSADTSQNEDGLDASNKAKSERRQTTAALETAQIDPAIKQQILQKHPRRLSKPEQVNPSYSEPEQQILKSQSPPKQSQPKRGLFDEPRGAGNSEIMKRMENFERMIDKKLSIVCGSNAELVDPDVVIRGVSSLAVQLKMKSSECETMAKQLEQMKAKNSGAAASTRQFEAAKAELEEAKAIKIDLEAKVKQAEMKVKELERAELESSEKAIKNGNSYVKSMMSKVFDNMNSTFNEEGIYSGSDISDALYNLLRTEAFATMEQITENGLF</sequence>
<feature type="compositionally biased region" description="Low complexity" evidence="2">
    <location>
        <begin position="406"/>
        <end position="417"/>
    </location>
</feature>
<dbReference type="SUPFAM" id="SSF54534">
    <property type="entry name" value="FKBP-like"/>
    <property type="match status" value="1"/>
</dbReference>
<protein>
    <submittedName>
        <fullName evidence="4">FK506-binding protein 15</fullName>
    </submittedName>
</protein>
<dbReference type="Proteomes" id="UP001470230">
    <property type="component" value="Unassembled WGS sequence"/>
</dbReference>
<feature type="compositionally biased region" description="Basic and acidic residues" evidence="2">
    <location>
        <begin position="327"/>
        <end position="340"/>
    </location>
</feature>